<evidence type="ECO:0000256" key="1">
    <source>
        <dbReference type="SAM" id="MobiDB-lite"/>
    </source>
</evidence>
<feature type="compositionally biased region" description="Polar residues" evidence="1">
    <location>
        <begin position="54"/>
        <end position="66"/>
    </location>
</feature>
<dbReference type="AlphaFoldDB" id="A0A437C5W5"/>
<proteinExistence type="predicted"/>
<gene>
    <name evidence="2" type="ORF">OJAV_G00205880</name>
</gene>
<name>A0A437C5W5_ORYJA</name>
<dbReference type="Proteomes" id="UP000283210">
    <property type="component" value="Chromosome 21"/>
</dbReference>
<feature type="compositionally biased region" description="Basic and acidic residues" evidence="1">
    <location>
        <begin position="81"/>
        <end position="92"/>
    </location>
</feature>
<reference evidence="2 3" key="1">
    <citation type="submission" date="2018-11" db="EMBL/GenBank/DDBJ databases">
        <authorList>
            <person name="Lopez-Roques C."/>
            <person name="Donnadieu C."/>
            <person name="Bouchez O."/>
            <person name="Klopp C."/>
            <person name="Cabau C."/>
            <person name="Zahm M."/>
        </authorList>
    </citation>
    <scope>NUCLEOTIDE SEQUENCE [LARGE SCALE GENOMIC DNA]</scope>
    <source>
        <strain evidence="2">RS831</strain>
        <tissue evidence="2">Whole body</tissue>
    </source>
</reference>
<dbReference type="EMBL" id="CM012457">
    <property type="protein sequence ID" value="RVE58092.1"/>
    <property type="molecule type" value="Genomic_DNA"/>
</dbReference>
<sequence length="92" mass="9825">MHGVSAAFDYDAMATAPWEESEELNEFPSTVEAELPPVQRGYCGRKLRADPPHGSTQPGVSATSPAASPVMTAGAISHTSVRHEREEEAFSP</sequence>
<accession>A0A437C5W5</accession>
<keyword evidence="3" id="KW-1185">Reference proteome</keyword>
<organism evidence="2 3">
    <name type="scientific">Oryzias javanicus</name>
    <name type="common">Javanese ricefish</name>
    <name type="synonym">Aplocheilus javanicus</name>
    <dbReference type="NCBI Taxonomy" id="123683"/>
    <lineage>
        <taxon>Eukaryota</taxon>
        <taxon>Metazoa</taxon>
        <taxon>Chordata</taxon>
        <taxon>Craniata</taxon>
        <taxon>Vertebrata</taxon>
        <taxon>Euteleostomi</taxon>
        <taxon>Actinopterygii</taxon>
        <taxon>Neopterygii</taxon>
        <taxon>Teleostei</taxon>
        <taxon>Neoteleostei</taxon>
        <taxon>Acanthomorphata</taxon>
        <taxon>Ovalentaria</taxon>
        <taxon>Atherinomorphae</taxon>
        <taxon>Beloniformes</taxon>
        <taxon>Adrianichthyidae</taxon>
        <taxon>Oryziinae</taxon>
        <taxon>Oryzias</taxon>
    </lineage>
</organism>
<evidence type="ECO:0000313" key="2">
    <source>
        <dbReference type="EMBL" id="RVE58092.1"/>
    </source>
</evidence>
<feature type="region of interest" description="Disordered" evidence="1">
    <location>
        <begin position="42"/>
        <end position="92"/>
    </location>
</feature>
<evidence type="ECO:0000313" key="3">
    <source>
        <dbReference type="Proteomes" id="UP000283210"/>
    </source>
</evidence>
<protein>
    <submittedName>
        <fullName evidence="2">Uncharacterized protein</fullName>
    </submittedName>
</protein>
<reference evidence="2 3" key="2">
    <citation type="submission" date="2019-01" db="EMBL/GenBank/DDBJ databases">
        <title>A chromosome length genome reference of the Java medaka (oryzias javanicus).</title>
        <authorList>
            <person name="Herpin A."/>
            <person name="Takehana Y."/>
            <person name="Naruse K."/>
            <person name="Ansai S."/>
            <person name="Kawaguchi M."/>
        </authorList>
    </citation>
    <scope>NUCLEOTIDE SEQUENCE [LARGE SCALE GENOMIC DNA]</scope>
    <source>
        <strain evidence="2">RS831</strain>
        <tissue evidence="2">Whole body</tissue>
    </source>
</reference>